<keyword evidence="18" id="KW-1185">Reference proteome</keyword>
<dbReference type="Pfam" id="PF02518">
    <property type="entry name" value="HATPase_c"/>
    <property type="match status" value="1"/>
</dbReference>
<keyword evidence="10" id="KW-0418">Kinase</keyword>
<evidence type="ECO:0000256" key="11">
    <source>
        <dbReference type="ARBA" id="ARBA00023004"/>
    </source>
</evidence>
<dbReference type="InterPro" id="IPR003018">
    <property type="entry name" value="GAF"/>
</dbReference>
<keyword evidence="6" id="KW-0004">4Fe-4S</keyword>
<dbReference type="InterPro" id="IPR005467">
    <property type="entry name" value="His_kinase_dom"/>
</dbReference>
<dbReference type="CDD" id="cd16917">
    <property type="entry name" value="HATPase_UhpB-NarQ-NarX-like"/>
    <property type="match status" value="1"/>
</dbReference>
<protein>
    <recommendedName>
        <fullName evidence="5">Oxygen sensor histidine kinase NreB</fullName>
        <ecNumber evidence="4">2.7.13.3</ecNumber>
    </recommendedName>
    <alternativeName>
        <fullName evidence="15">Nitrogen regulation protein B</fullName>
    </alternativeName>
</protein>
<evidence type="ECO:0000256" key="6">
    <source>
        <dbReference type="ARBA" id="ARBA00022485"/>
    </source>
</evidence>
<dbReference type="EC" id="2.7.13.3" evidence="4"/>
<comment type="catalytic activity">
    <reaction evidence="1">
        <text>ATP + protein L-histidine = ADP + protein N-phospho-L-histidine.</text>
        <dbReference type="EC" id="2.7.13.3"/>
    </reaction>
</comment>
<dbReference type="PANTHER" id="PTHR24421">
    <property type="entry name" value="NITRATE/NITRITE SENSOR PROTEIN NARX-RELATED"/>
    <property type="match status" value="1"/>
</dbReference>
<reference evidence="17 18" key="1">
    <citation type="submission" date="2024-10" db="EMBL/GenBank/DDBJ databases">
        <title>The Natural Products Discovery Center: Release of the First 8490 Sequenced Strains for Exploring Actinobacteria Biosynthetic Diversity.</title>
        <authorList>
            <person name="Kalkreuter E."/>
            <person name="Kautsar S.A."/>
            <person name="Yang D."/>
            <person name="Bader C.D."/>
            <person name="Teijaro C.N."/>
            <person name="Fluegel L."/>
            <person name="Davis C.M."/>
            <person name="Simpson J.R."/>
            <person name="Lauterbach L."/>
            <person name="Steele A.D."/>
            <person name="Gui C."/>
            <person name="Meng S."/>
            <person name="Li G."/>
            <person name="Viehrig K."/>
            <person name="Ye F."/>
            <person name="Su P."/>
            <person name="Kiefer A.F."/>
            <person name="Nichols A."/>
            <person name="Cepeda A.J."/>
            <person name="Yan W."/>
            <person name="Fan B."/>
            <person name="Jiang Y."/>
            <person name="Adhikari A."/>
            <person name="Zheng C.-J."/>
            <person name="Schuster L."/>
            <person name="Cowan T.M."/>
            <person name="Smanski M.J."/>
            <person name="Chevrette M.G."/>
            <person name="De Carvalho L.P.S."/>
            <person name="Shen B."/>
        </authorList>
    </citation>
    <scope>NUCLEOTIDE SEQUENCE [LARGE SCALE GENOMIC DNA]</scope>
    <source>
        <strain evidence="17 18">NPDC004119</strain>
    </source>
</reference>
<evidence type="ECO:0000313" key="18">
    <source>
        <dbReference type="Proteomes" id="UP001601442"/>
    </source>
</evidence>
<dbReference type="InterPro" id="IPR000014">
    <property type="entry name" value="PAS"/>
</dbReference>
<evidence type="ECO:0000256" key="15">
    <source>
        <dbReference type="ARBA" id="ARBA00030800"/>
    </source>
</evidence>
<sequence>MQGRSGASSHPSLLRSESGELAPYGLARTDSAGIIVWVNAAAAEILGRPASELCGTPLPFSSSAPPSYGDLALFDDDADTVASVTLPGRTVRDLSYRTRELPDGDSVFGFRDVTKEKQRQRRIAAIARKSASMSSLVSVSAMLDALAQEILLSDSVAAVQIMTLDQRSRNLRIMGSAGFRHWPDFFERLRECNERGAPLRLLEALDNAQPVVFSDLWNSVRTNPAWAPLQEYLGELSWESFATVPMVVRTRAVGLLNVFFAPGQLVTARILNFLEVMAEQAAMAVDYITLIKREADVVRREERQRLARDLHDSVVQHAFSIAMQAKSLALLAGRNQSISAQAVESIADEIGALSQTVLSDLRAMVHELRPVSPSESGGLADAVRALATSTAGRTGLKFNIIAGKSLEQLSSSMADDVYRIVTEAIHNVVKHAEAEHVTVRLVVKRSALRGTVTDDGRGLRQSAGDGRGFGLHTMRERAEQWGGTLIVSADEGSGTVVAFVLPLVH</sequence>
<evidence type="ECO:0000256" key="7">
    <source>
        <dbReference type="ARBA" id="ARBA00022490"/>
    </source>
</evidence>
<dbReference type="InterPro" id="IPR003594">
    <property type="entry name" value="HATPase_dom"/>
</dbReference>
<dbReference type="SUPFAM" id="SSF55781">
    <property type="entry name" value="GAF domain-like"/>
    <property type="match status" value="1"/>
</dbReference>
<accession>A0ABW6PF86</accession>
<evidence type="ECO:0000256" key="2">
    <source>
        <dbReference type="ARBA" id="ARBA00001966"/>
    </source>
</evidence>
<evidence type="ECO:0000256" key="14">
    <source>
        <dbReference type="ARBA" id="ARBA00024827"/>
    </source>
</evidence>
<keyword evidence="7" id="KW-0963">Cytoplasm</keyword>
<evidence type="ECO:0000256" key="9">
    <source>
        <dbReference type="ARBA" id="ARBA00022723"/>
    </source>
</evidence>
<keyword evidence="9" id="KW-0479">Metal-binding</keyword>
<evidence type="ECO:0000256" key="5">
    <source>
        <dbReference type="ARBA" id="ARBA00017322"/>
    </source>
</evidence>
<proteinExistence type="predicted"/>
<dbReference type="InterPro" id="IPR036890">
    <property type="entry name" value="HATPase_C_sf"/>
</dbReference>
<dbReference type="InterPro" id="IPR011712">
    <property type="entry name" value="Sig_transdc_His_kin_sub3_dim/P"/>
</dbReference>
<evidence type="ECO:0000256" key="1">
    <source>
        <dbReference type="ARBA" id="ARBA00000085"/>
    </source>
</evidence>
<comment type="caution">
    <text evidence="17">The sequence shown here is derived from an EMBL/GenBank/DDBJ whole genome shotgun (WGS) entry which is preliminary data.</text>
</comment>
<dbReference type="Pfam" id="PF13185">
    <property type="entry name" value="GAF_2"/>
    <property type="match status" value="1"/>
</dbReference>
<keyword evidence="11" id="KW-0408">Iron</keyword>
<dbReference type="SUPFAM" id="SSF55785">
    <property type="entry name" value="PYP-like sensor domain (PAS domain)"/>
    <property type="match status" value="2"/>
</dbReference>
<dbReference type="Proteomes" id="UP001601442">
    <property type="component" value="Unassembled WGS sequence"/>
</dbReference>
<dbReference type="Gene3D" id="3.30.565.10">
    <property type="entry name" value="Histidine kinase-like ATPase, C-terminal domain"/>
    <property type="match status" value="1"/>
</dbReference>
<dbReference type="GO" id="GO:0005524">
    <property type="term" value="F:ATP binding"/>
    <property type="evidence" value="ECO:0007669"/>
    <property type="project" value="UniProtKB-KW"/>
</dbReference>
<dbReference type="RefSeq" id="WP_387401836.1">
    <property type="nucleotide sequence ID" value="NZ_JBIAMT010000011.1"/>
</dbReference>
<comment type="function">
    <text evidence="14">Member of the two-component regulatory system NreB/NreC involved in the control of dissimilatory nitrate/nitrite reduction in response to oxygen. NreB functions as a direct oxygen sensor histidine kinase which is autophosphorylated, in the absence of oxygen, probably at the conserved histidine residue, and transfers its phosphate group probably to a conserved aspartate residue of NreC. NreB/NreC activates the expression of the nitrate (narGHJI) and nitrite (nir) reductase operons, as well as the putative nitrate transporter gene narT.</text>
</comment>
<dbReference type="InterPro" id="IPR029016">
    <property type="entry name" value="GAF-like_dom_sf"/>
</dbReference>
<evidence type="ECO:0000256" key="10">
    <source>
        <dbReference type="ARBA" id="ARBA00022777"/>
    </source>
</evidence>
<evidence type="ECO:0000256" key="3">
    <source>
        <dbReference type="ARBA" id="ARBA00004496"/>
    </source>
</evidence>
<dbReference type="Gene3D" id="3.30.450.40">
    <property type="match status" value="1"/>
</dbReference>
<dbReference type="SMART" id="SM00387">
    <property type="entry name" value="HATPase_c"/>
    <property type="match status" value="1"/>
</dbReference>
<dbReference type="Gene3D" id="3.30.450.20">
    <property type="entry name" value="PAS domain"/>
    <property type="match status" value="1"/>
</dbReference>
<dbReference type="EMBL" id="JBIAMT010000011">
    <property type="protein sequence ID" value="MFF0501830.1"/>
    <property type="molecule type" value="Genomic_DNA"/>
</dbReference>
<name>A0ABW6PF86_9NOCA</name>
<keyword evidence="17" id="KW-0067">ATP-binding</keyword>
<dbReference type="Pfam" id="PF07730">
    <property type="entry name" value="HisKA_3"/>
    <property type="match status" value="1"/>
</dbReference>
<dbReference type="InterPro" id="IPR050482">
    <property type="entry name" value="Sensor_HK_TwoCompSys"/>
</dbReference>
<dbReference type="SUPFAM" id="SSF55874">
    <property type="entry name" value="ATPase domain of HSP90 chaperone/DNA topoisomerase II/histidine kinase"/>
    <property type="match status" value="1"/>
</dbReference>
<evidence type="ECO:0000256" key="12">
    <source>
        <dbReference type="ARBA" id="ARBA00023012"/>
    </source>
</evidence>
<dbReference type="PRINTS" id="PR00344">
    <property type="entry name" value="BCTRLSENSOR"/>
</dbReference>
<keyword evidence="8" id="KW-0808">Transferase</keyword>
<organism evidence="17 18">
    <name type="scientific">Nocardia aobensis</name>
    <dbReference type="NCBI Taxonomy" id="257277"/>
    <lineage>
        <taxon>Bacteria</taxon>
        <taxon>Bacillati</taxon>
        <taxon>Actinomycetota</taxon>
        <taxon>Actinomycetes</taxon>
        <taxon>Mycobacteriales</taxon>
        <taxon>Nocardiaceae</taxon>
        <taxon>Nocardia</taxon>
    </lineage>
</organism>
<comment type="cofactor">
    <cofactor evidence="2">
        <name>[4Fe-4S] cluster</name>
        <dbReference type="ChEBI" id="CHEBI:49883"/>
    </cofactor>
</comment>
<keyword evidence="13" id="KW-0411">Iron-sulfur</keyword>
<gene>
    <name evidence="17" type="ORF">ACFYU5_35965</name>
</gene>
<keyword evidence="17" id="KW-0547">Nucleotide-binding</keyword>
<evidence type="ECO:0000259" key="16">
    <source>
        <dbReference type="PROSITE" id="PS50109"/>
    </source>
</evidence>
<dbReference type="PANTHER" id="PTHR24421:SF61">
    <property type="entry name" value="OXYGEN SENSOR HISTIDINE KINASE NREB"/>
    <property type="match status" value="1"/>
</dbReference>
<comment type="subcellular location">
    <subcellularLocation>
        <location evidence="3">Cytoplasm</location>
    </subcellularLocation>
</comment>
<evidence type="ECO:0000256" key="4">
    <source>
        <dbReference type="ARBA" id="ARBA00012438"/>
    </source>
</evidence>
<evidence type="ECO:0000256" key="8">
    <source>
        <dbReference type="ARBA" id="ARBA00022679"/>
    </source>
</evidence>
<feature type="domain" description="Histidine kinase" evidence="16">
    <location>
        <begin position="417"/>
        <end position="505"/>
    </location>
</feature>
<evidence type="ECO:0000256" key="13">
    <source>
        <dbReference type="ARBA" id="ARBA00023014"/>
    </source>
</evidence>
<keyword evidence="12" id="KW-0902">Two-component regulatory system</keyword>
<dbReference type="PROSITE" id="PS50109">
    <property type="entry name" value="HIS_KIN"/>
    <property type="match status" value="1"/>
</dbReference>
<dbReference type="InterPro" id="IPR035965">
    <property type="entry name" value="PAS-like_dom_sf"/>
</dbReference>
<dbReference type="Gene3D" id="1.20.5.1930">
    <property type="match status" value="1"/>
</dbReference>
<evidence type="ECO:0000313" key="17">
    <source>
        <dbReference type="EMBL" id="MFF0501830.1"/>
    </source>
</evidence>
<dbReference type="InterPro" id="IPR004358">
    <property type="entry name" value="Sig_transdc_His_kin-like_C"/>
</dbReference>
<dbReference type="CDD" id="cd00130">
    <property type="entry name" value="PAS"/>
    <property type="match status" value="1"/>
</dbReference>